<comment type="caution">
    <text evidence="2">The sequence shown here is derived from an EMBL/GenBank/DDBJ whole genome shotgun (WGS) entry which is preliminary data.</text>
</comment>
<feature type="compositionally biased region" description="Low complexity" evidence="1">
    <location>
        <begin position="100"/>
        <end position="114"/>
    </location>
</feature>
<organism evidence="2 3">
    <name type="scientific">Rhodococcus rhodochrous J45</name>
    <dbReference type="NCBI Taxonomy" id="935266"/>
    <lineage>
        <taxon>Bacteria</taxon>
        <taxon>Bacillati</taxon>
        <taxon>Actinomycetota</taxon>
        <taxon>Actinomycetes</taxon>
        <taxon>Mycobacteriales</taxon>
        <taxon>Nocardiaceae</taxon>
        <taxon>Rhodococcus</taxon>
    </lineage>
</organism>
<feature type="region of interest" description="Disordered" evidence="1">
    <location>
        <begin position="1"/>
        <end position="121"/>
    </location>
</feature>
<proteinExistence type="predicted"/>
<dbReference type="Proteomes" id="UP000317573">
    <property type="component" value="Unassembled WGS sequence"/>
</dbReference>
<dbReference type="AlphaFoldDB" id="A0A562D5T4"/>
<gene>
    <name evidence="2" type="ORF">L618_009100000020</name>
</gene>
<feature type="compositionally biased region" description="Acidic residues" evidence="1">
    <location>
        <begin position="74"/>
        <end position="86"/>
    </location>
</feature>
<feature type="compositionally biased region" description="Basic and acidic residues" evidence="1">
    <location>
        <begin position="13"/>
        <end position="45"/>
    </location>
</feature>
<dbReference type="EMBL" id="VLJT01000096">
    <property type="protein sequence ID" value="TWH05119.1"/>
    <property type="molecule type" value="Genomic_DNA"/>
</dbReference>
<sequence>MGTMRTFDASNWEPRELIAPDGRRFTPSSRAEEGELLARKYRVADPEQGQDVPQTAQVPVADAAPESAPVAESVVEDVPADLESEPAEAAPRPRRRKAPAETAAEPITEAAPVADTQEEQL</sequence>
<evidence type="ECO:0000313" key="3">
    <source>
        <dbReference type="Proteomes" id="UP000317573"/>
    </source>
</evidence>
<accession>A0A562D5T4</accession>
<name>A0A562D5T4_RHORH</name>
<protein>
    <submittedName>
        <fullName evidence="2">Uncharacterized protein</fullName>
    </submittedName>
</protein>
<evidence type="ECO:0000313" key="2">
    <source>
        <dbReference type="EMBL" id="TWH05119.1"/>
    </source>
</evidence>
<reference evidence="2 3" key="1">
    <citation type="submission" date="2019-07" db="EMBL/GenBank/DDBJ databases">
        <title>Genome sequencing of lignin-degrading bacterial isolates.</title>
        <authorList>
            <person name="Gladden J."/>
        </authorList>
    </citation>
    <scope>NUCLEOTIDE SEQUENCE [LARGE SCALE GENOMIC DNA]</scope>
    <source>
        <strain evidence="2 3">J45</strain>
    </source>
</reference>
<evidence type="ECO:0000256" key="1">
    <source>
        <dbReference type="SAM" id="MobiDB-lite"/>
    </source>
</evidence>